<dbReference type="GeneID" id="7197247"/>
<dbReference type="PaxDb" id="2850-Phatr43715"/>
<dbReference type="HOGENOM" id="CLU_1411300_0_0_1"/>
<dbReference type="Proteomes" id="UP000000759">
    <property type="component" value="Chromosome 2"/>
</dbReference>
<evidence type="ECO:0000313" key="2">
    <source>
        <dbReference type="EMBL" id="EEC50921.1"/>
    </source>
</evidence>
<evidence type="ECO:0000256" key="1">
    <source>
        <dbReference type="SAM" id="MobiDB-lite"/>
    </source>
</evidence>
<dbReference type="AlphaFoldDB" id="B7FT75"/>
<keyword evidence="3" id="KW-1185">Reference proteome</keyword>
<dbReference type="InParanoid" id="B7FT75"/>
<accession>B7FT75</accession>
<evidence type="ECO:0000313" key="3">
    <source>
        <dbReference type="Proteomes" id="UP000000759"/>
    </source>
</evidence>
<dbReference type="EMBL" id="CM000606">
    <property type="protein sequence ID" value="EEC50921.1"/>
    <property type="molecule type" value="Genomic_DNA"/>
</dbReference>
<feature type="region of interest" description="Disordered" evidence="1">
    <location>
        <begin position="35"/>
        <end position="66"/>
    </location>
</feature>
<reference evidence="3" key="2">
    <citation type="submission" date="2008-08" db="EMBL/GenBank/DDBJ databases">
        <authorList>
            <consortium name="Diatom Consortium"/>
            <person name="Grigoriev I."/>
            <person name="Grimwood J."/>
            <person name="Kuo A."/>
            <person name="Otillar R.P."/>
            <person name="Salamov A."/>
            <person name="Detter J.C."/>
            <person name="Lindquist E."/>
            <person name="Shapiro H."/>
            <person name="Lucas S."/>
            <person name="Glavina del Rio T."/>
            <person name="Pitluck S."/>
            <person name="Rokhsar D."/>
            <person name="Bowler C."/>
        </authorList>
    </citation>
    <scope>GENOME REANNOTATION</scope>
    <source>
        <strain evidence="3">CCAP 1055/1</strain>
    </source>
</reference>
<reference evidence="2 3" key="1">
    <citation type="journal article" date="2008" name="Nature">
        <title>The Phaeodactylum genome reveals the evolutionary history of diatom genomes.</title>
        <authorList>
            <person name="Bowler C."/>
            <person name="Allen A.E."/>
            <person name="Badger J.H."/>
            <person name="Grimwood J."/>
            <person name="Jabbari K."/>
            <person name="Kuo A."/>
            <person name="Maheswari U."/>
            <person name="Martens C."/>
            <person name="Maumus F."/>
            <person name="Otillar R.P."/>
            <person name="Rayko E."/>
            <person name="Salamov A."/>
            <person name="Vandepoele K."/>
            <person name="Beszteri B."/>
            <person name="Gruber A."/>
            <person name="Heijde M."/>
            <person name="Katinka M."/>
            <person name="Mock T."/>
            <person name="Valentin K."/>
            <person name="Verret F."/>
            <person name="Berges J.A."/>
            <person name="Brownlee C."/>
            <person name="Cadoret J.P."/>
            <person name="Chiovitti A."/>
            <person name="Choi C.J."/>
            <person name="Coesel S."/>
            <person name="De Martino A."/>
            <person name="Detter J.C."/>
            <person name="Durkin C."/>
            <person name="Falciatore A."/>
            <person name="Fournet J."/>
            <person name="Haruta M."/>
            <person name="Huysman M.J."/>
            <person name="Jenkins B.D."/>
            <person name="Jiroutova K."/>
            <person name="Jorgensen R.E."/>
            <person name="Joubert Y."/>
            <person name="Kaplan A."/>
            <person name="Kroger N."/>
            <person name="Kroth P.G."/>
            <person name="La Roche J."/>
            <person name="Lindquist E."/>
            <person name="Lommer M."/>
            <person name="Martin-Jezequel V."/>
            <person name="Lopez P.J."/>
            <person name="Lucas S."/>
            <person name="Mangogna M."/>
            <person name="McGinnis K."/>
            <person name="Medlin L.K."/>
            <person name="Montsant A."/>
            <person name="Oudot-Le Secq M.P."/>
            <person name="Napoli C."/>
            <person name="Obornik M."/>
            <person name="Parker M.S."/>
            <person name="Petit J.L."/>
            <person name="Porcel B.M."/>
            <person name="Poulsen N."/>
            <person name="Robison M."/>
            <person name="Rychlewski L."/>
            <person name="Rynearson T.A."/>
            <person name="Schmutz J."/>
            <person name="Shapiro H."/>
            <person name="Siaut M."/>
            <person name="Stanley M."/>
            <person name="Sussman M.R."/>
            <person name="Taylor A.R."/>
            <person name="Vardi A."/>
            <person name="von Dassow P."/>
            <person name="Vyverman W."/>
            <person name="Willis A."/>
            <person name="Wyrwicz L.S."/>
            <person name="Rokhsar D.S."/>
            <person name="Weissenbach J."/>
            <person name="Armbrust E.V."/>
            <person name="Green B.R."/>
            <person name="Van de Peer Y."/>
            <person name="Grigoriev I.V."/>
        </authorList>
    </citation>
    <scope>NUCLEOTIDE SEQUENCE [LARGE SCALE GENOMIC DNA]</scope>
    <source>
        <strain evidence="2 3">CCAP 1055/1</strain>
    </source>
</reference>
<sequence length="193" mass="21467">MCIAQDRRQKSPKAIPLIPAVSKANHVSNVPSFHINSKQAMQRTESYDTNSTTLSKESHTSGAQNSANFVEDSKLGKGEKDLEFDAPGFAFLDIPVGGIIRLPRDRHAESLDHPAKTCLEIASRMFRLSHDEDTSETSEFDSKAHALLGGYRTPPVDVDRFQVVYPPATPQPCKVIHSEFQQIPENLLLPIFR</sequence>
<dbReference type="KEGG" id="pti:PHATRDRAFT_43715"/>
<proteinExistence type="predicted"/>
<gene>
    <name evidence="2" type="ORF">PHATRDRAFT_43715</name>
</gene>
<protein>
    <submittedName>
        <fullName evidence="2">Uncharacterized protein</fullName>
    </submittedName>
</protein>
<organism evidence="2 3">
    <name type="scientific">Phaeodactylum tricornutum (strain CCAP 1055/1)</name>
    <dbReference type="NCBI Taxonomy" id="556484"/>
    <lineage>
        <taxon>Eukaryota</taxon>
        <taxon>Sar</taxon>
        <taxon>Stramenopiles</taxon>
        <taxon>Ochrophyta</taxon>
        <taxon>Bacillariophyta</taxon>
        <taxon>Bacillariophyceae</taxon>
        <taxon>Bacillariophycidae</taxon>
        <taxon>Naviculales</taxon>
        <taxon>Phaeodactylaceae</taxon>
        <taxon>Phaeodactylum</taxon>
    </lineage>
</organism>
<name>B7FT75_PHATC</name>
<dbReference type="RefSeq" id="XP_002178107.1">
    <property type="nucleotide sequence ID" value="XM_002178071.1"/>
</dbReference>